<dbReference type="EMBL" id="JAFEJA010000001">
    <property type="protein sequence ID" value="MBM9621981.1"/>
    <property type="molecule type" value="Genomic_DNA"/>
</dbReference>
<protein>
    <submittedName>
        <fullName evidence="2">FAD-dependent oxidoreductase</fullName>
    </submittedName>
</protein>
<dbReference type="Pfam" id="PF01593">
    <property type="entry name" value="Amino_oxidase"/>
    <property type="match status" value="1"/>
</dbReference>
<keyword evidence="3" id="KW-1185">Reference proteome</keyword>
<accession>A0ABS2UWM6</accession>
<evidence type="ECO:0000313" key="2">
    <source>
        <dbReference type="EMBL" id="MBM9621981.1"/>
    </source>
</evidence>
<dbReference type="SUPFAM" id="SSF51905">
    <property type="entry name" value="FAD/NAD(P)-binding domain"/>
    <property type="match status" value="1"/>
</dbReference>
<dbReference type="PRINTS" id="PR00419">
    <property type="entry name" value="ADXRDTASE"/>
</dbReference>
<name>A0ABS2UWM6_9ACTN</name>
<feature type="domain" description="Amine oxidase" evidence="1">
    <location>
        <begin position="13"/>
        <end position="416"/>
    </location>
</feature>
<reference evidence="2 3" key="1">
    <citation type="journal article" date="2016" name="Arch. Microbiol.">
        <title>Streptomyces zhihengii sp. nov., isolated from rhizospheric soil of Psammosilene tunicoides.</title>
        <authorList>
            <person name="Huang M.J."/>
            <person name="Fei J.J."/>
            <person name="Salam N."/>
            <person name="Kim C.J."/>
            <person name="Hozzein W.N."/>
            <person name="Xiao M."/>
            <person name="Huang H.Q."/>
            <person name="Li W.J."/>
        </authorList>
    </citation>
    <scope>NUCLEOTIDE SEQUENCE [LARGE SCALE GENOMIC DNA]</scope>
    <source>
        <strain evidence="2 3">YIM T102</strain>
    </source>
</reference>
<organism evidence="2 3">
    <name type="scientific">Streptomyces zhihengii</name>
    <dbReference type="NCBI Taxonomy" id="1818004"/>
    <lineage>
        <taxon>Bacteria</taxon>
        <taxon>Bacillati</taxon>
        <taxon>Actinomycetota</taxon>
        <taxon>Actinomycetes</taxon>
        <taxon>Kitasatosporales</taxon>
        <taxon>Streptomycetaceae</taxon>
        <taxon>Streptomyces</taxon>
    </lineage>
</organism>
<evidence type="ECO:0000259" key="1">
    <source>
        <dbReference type="Pfam" id="PF01593"/>
    </source>
</evidence>
<dbReference type="Proteomes" id="UP000664109">
    <property type="component" value="Unassembled WGS sequence"/>
</dbReference>
<dbReference type="RefSeq" id="WP_205375775.1">
    <property type="nucleotide sequence ID" value="NZ_JAFEJA010000001.1"/>
</dbReference>
<evidence type="ECO:0000313" key="3">
    <source>
        <dbReference type="Proteomes" id="UP000664109"/>
    </source>
</evidence>
<sequence length="434" mass="45228">MDHADVVVVGAGLAGLAAAHRLTRAGVRVSVLEAAPVVGGTTTTERIDGFRLDRTSALLSSAYPELRRVGALGDLPLRMFSPGVLVHQGGRLQRTGETGSSPFALRGVGGAFTVARALASAPRPRQLDQARLGASLARLAGTPVRRVLARPERTVADVLYGRGLPARTVHGFLRPLLSALLADPELTTSSRCADLVLRGYARGRLCIPAGGADALPLRLAESLPEGTVRTGVRVTDVAVNRVVTEGHGEISCRSVLVATGGRAAAGLLPGLRVPSYRPLTVVHHAAPEAPLTDPALLLDADRGGPVAYTAVMSEVDPLRAPEGRALVSSTVLGAPPEDADRAVRRHLSALYGTPTDDWELLAVHHDPEAVPAMPPPHDPRRPVRLLAGLYVCGAHRDTATVQGALFSGRRAAQSILSDLGIRHDQAAAALSAAA</sequence>
<proteinExistence type="predicted"/>
<dbReference type="InterPro" id="IPR036188">
    <property type="entry name" value="FAD/NAD-bd_sf"/>
</dbReference>
<dbReference type="PANTHER" id="PTHR42841">
    <property type="entry name" value="AMINE OXIDASE"/>
    <property type="match status" value="1"/>
</dbReference>
<gene>
    <name evidence="2" type="ORF">JE024_25250</name>
</gene>
<comment type="caution">
    <text evidence="2">The sequence shown here is derived from an EMBL/GenBank/DDBJ whole genome shotgun (WGS) entry which is preliminary data.</text>
</comment>
<dbReference type="InterPro" id="IPR002937">
    <property type="entry name" value="Amino_oxidase"/>
</dbReference>
<dbReference type="Gene3D" id="3.50.50.60">
    <property type="entry name" value="FAD/NAD(P)-binding domain"/>
    <property type="match status" value="1"/>
</dbReference>